<dbReference type="PROSITE" id="PS51186">
    <property type="entry name" value="GNAT"/>
    <property type="match status" value="1"/>
</dbReference>
<dbReference type="GO" id="GO:0016747">
    <property type="term" value="F:acyltransferase activity, transferring groups other than amino-acyl groups"/>
    <property type="evidence" value="ECO:0007669"/>
    <property type="project" value="InterPro"/>
</dbReference>
<dbReference type="PANTHER" id="PTHR43617">
    <property type="entry name" value="L-AMINO ACID N-ACETYLTRANSFERASE"/>
    <property type="match status" value="1"/>
</dbReference>
<dbReference type="SUPFAM" id="SSF55729">
    <property type="entry name" value="Acyl-CoA N-acyltransferases (Nat)"/>
    <property type="match status" value="1"/>
</dbReference>
<evidence type="ECO:0000313" key="3">
    <source>
        <dbReference type="Proteomes" id="UP000297982"/>
    </source>
</evidence>
<dbReference type="Pfam" id="PF00583">
    <property type="entry name" value="Acetyltransf_1"/>
    <property type="match status" value="1"/>
</dbReference>
<dbReference type="AlphaFoldDB" id="A0A4Z0H6M0"/>
<feature type="domain" description="N-acetyltransferase" evidence="1">
    <location>
        <begin position="5"/>
        <end position="150"/>
    </location>
</feature>
<accession>A0A4Z0H6M0</accession>
<evidence type="ECO:0000259" key="1">
    <source>
        <dbReference type="PROSITE" id="PS51186"/>
    </source>
</evidence>
<keyword evidence="3" id="KW-1185">Reference proteome</keyword>
<name>A0A4Z0H6M0_9BACI</name>
<comment type="caution">
    <text evidence="2">The sequence shown here is derived from an EMBL/GenBank/DDBJ whole genome shotgun (WGS) entry which is preliminary data.</text>
</comment>
<keyword evidence="2" id="KW-0808">Transferase</keyword>
<dbReference type="InterPro" id="IPR000182">
    <property type="entry name" value="GNAT_dom"/>
</dbReference>
<proteinExistence type="predicted"/>
<organism evidence="2 3">
    <name type="scientific">Halobacillus salinus</name>
    <dbReference type="NCBI Taxonomy" id="192814"/>
    <lineage>
        <taxon>Bacteria</taxon>
        <taxon>Bacillati</taxon>
        <taxon>Bacillota</taxon>
        <taxon>Bacilli</taxon>
        <taxon>Bacillales</taxon>
        <taxon>Bacillaceae</taxon>
        <taxon>Halobacillus</taxon>
    </lineage>
</organism>
<dbReference type="InterPro" id="IPR050276">
    <property type="entry name" value="MshD_Acetyltransferase"/>
</dbReference>
<protein>
    <submittedName>
        <fullName evidence="2">GNAT family N-acetyltransferase</fullName>
    </submittedName>
</protein>
<dbReference type="STRING" id="192814.GCA_900166575_00585"/>
<gene>
    <name evidence="2" type="ORF">E4663_01445</name>
</gene>
<dbReference type="EMBL" id="SRJC01000001">
    <property type="protein sequence ID" value="TGB05427.1"/>
    <property type="molecule type" value="Genomic_DNA"/>
</dbReference>
<dbReference type="InterPro" id="IPR016181">
    <property type="entry name" value="Acyl_CoA_acyltransferase"/>
</dbReference>
<sequence length="150" mass="17177">MKENVKLVEVNEENWYECCELEITSEQAEFIESNAVSIAQSKFEPTLRPYAIYWKEKVVGFLMYNAVPEELDGYWVYRIMIDQAYQGKGIGKAATELMVAEMAELTDVKKIVVGYHPGNEGAHRLYASLGFVDEGDRFGREMAVIKYITK</sequence>
<dbReference type="Proteomes" id="UP000297982">
    <property type="component" value="Unassembled WGS sequence"/>
</dbReference>
<dbReference type="CDD" id="cd04301">
    <property type="entry name" value="NAT_SF"/>
    <property type="match status" value="1"/>
</dbReference>
<dbReference type="RefSeq" id="WP_135327547.1">
    <property type="nucleotide sequence ID" value="NZ_SRJC01000001.1"/>
</dbReference>
<dbReference type="Gene3D" id="3.40.630.30">
    <property type="match status" value="1"/>
</dbReference>
<evidence type="ECO:0000313" key="2">
    <source>
        <dbReference type="EMBL" id="TGB05427.1"/>
    </source>
</evidence>
<reference evidence="2 3" key="1">
    <citation type="journal article" date="2003" name="Int. J. Syst. Evol. Microbiol.">
        <title>Halobacillus salinus sp. nov., isolated from a salt lake on the coast of the East Sea in Korea.</title>
        <authorList>
            <person name="Yoon J.H."/>
            <person name="Kang K.H."/>
            <person name="Park Y.H."/>
        </authorList>
    </citation>
    <scope>NUCLEOTIDE SEQUENCE [LARGE SCALE GENOMIC DNA]</scope>
    <source>
        <strain evidence="2 3">HSL-3</strain>
    </source>
</reference>